<dbReference type="PROSITE" id="PS00463">
    <property type="entry name" value="ZN2_CY6_FUNGAL_1"/>
    <property type="match status" value="1"/>
</dbReference>
<gene>
    <name evidence="4" type="ORF">SLS60_004827</name>
</gene>
<proteinExistence type="predicted"/>
<keyword evidence="1" id="KW-0539">Nucleus</keyword>
<evidence type="ECO:0000313" key="5">
    <source>
        <dbReference type="Proteomes" id="UP001521785"/>
    </source>
</evidence>
<feature type="region of interest" description="Disordered" evidence="2">
    <location>
        <begin position="470"/>
        <end position="495"/>
    </location>
</feature>
<reference evidence="4 5" key="1">
    <citation type="submission" date="2024-02" db="EMBL/GenBank/DDBJ databases">
        <title>De novo assembly and annotation of 12 fungi associated with fruit tree decline syndrome in Ontario, Canada.</title>
        <authorList>
            <person name="Sulman M."/>
            <person name="Ellouze W."/>
            <person name="Ilyukhin E."/>
        </authorList>
    </citation>
    <scope>NUCLEOTIDE SEQUENCE [LARGE SCALE GENOMIC DNA]</scope>
    <source>
        <strain evidence="4 5">M42-189</strain>
    </source>
</reference>
<feature type="region of interest" description="Disordered" evidence="2">
    <location>
        <begin position="688"/>
        <end position="713"/>
    </location>
</feature>
<organism evidence="4 5">
    <name type="scientific">Paraconiothyrium brasiliense</name>
    <dbReference type="NCBI Taxonomy" id="300254"/>
    <lineage>
        <taxon>Eukaryota</taxon>
        <taxon>Fungi</taxon>
        <taxon>Dikarya</taxon>
        <taxon>Ascomycota</taxon>
        <taxon>Pezizomycotina</taxon>
        <taxon>Dothideomycetes</taxon>
        <taxon>Pleosporomycetidae</taxon>
        <taxon>Pleosporales</taxon>
        <taxon>Massarineae</taxon>
        <taxon>Didymosphaeriaceae</taxon>
        <taxon>Paraconiothyrium</taxon>
    </lineage>
</organism>
<dbReference type="CDD" id="cd00067">
    <property type="entry name" value="GAL4"/>
    <property type="match status" value="1"/>
</dbReference>
<comment type="caution">
    <text evidence="4">The sequence shown here is derived from an EMBL/GenBank/DDBJ whole genome shotgun (WGS) entry which is preliminary data.</text>
</comment>
<dbReference type="SUPFAM" id="SSF57701">
    <property type="entry name" value="Zn2/Cys6 DNA-binding domain"/>
    <property type="match status" value="1"/>
</dbReference>
<protein>
    <recommendedName>
        <fullName evidence="3">Zn(2)-C6 fungal-type domain-containing protein</fullName>
    </recommendedName>
</protein>
<evidence type="ECO:0000259" key="3">
    <source>
        <dbReference type="PROSITE" id="PS50048"/>
    </source>
</evidence>
<keyword evidence="5" id="KW-1185">Reference proteome</keyword>
<feature type="compositionally biased region" description="Acidic residues" evidence="2">
    <location>
        <begin position="698"/>
        <end position="712"/>
    </location>
</feature>
<evidence type="ECO:0000256" key="1">
    <source>
        <dbReference type="ARBA" id="ARBA00023242"/>
    </source>
</evidence>
<feature type="compositionally biased region" description="Basic and acidic residues" evidence="2">
    <location>
        <begin position="688"/>
        <end position="697"/>
    </location>
</feature>
<accession>A0ABR3RMC2</accession>
<sequence>MADSMPIVSLLQDPSQPKNTDAMDIDKNDAGDQQLLSCEKGVSDDEDFDVLCGDRFAKSKSGKSPQGKKLSRRLSDQGDGDDATVPSPTKKQRFTSLFGGPNSEPDDSEEQEGRVDDNDGLPMVAGSNINLETILDSFESDQRQGLSPVLSGIESIARHDDVDVPAYIDDPVESYGLRRNINRQGATTTHIDIDQSGNYDPAEETRRKLLKARVARQAKHDQQAKKEKSKKAKREAESERKDKFILILKFKAMGSVINITDNQDNWPEGHSLIDTEYEAEEGPRDRRINLKSQTVRAFASNTVEELLSFVRDDTPTAVTNLHIPDPARQYDDLTAMCDECLEADNLDCKARPPRGYKTKRIDLDRDHYGEDRKWASCTHCREEKKRCSLKKTSNKPPCKRCKKQKIGCHFYDIAPHENDKLAYNETKGKGEELTPSGQAKDPKRTLIEEIAPETSIPGSDLFSPEDLAYMDAESSADESEAAENELHEEMEDAEGHRGFLTTIKTSFAHPMVFSTYPVGHSNAVIDCNFCEMPIFGMVGHFEREVHVIRWSNGLGYTEFGNGHREGNEATTMCQQCTRHRLQIMVCPDHVIQFIGLDESALDYDAAAENLMSAPPASPQMQHQLQRWCSMCFSLATHQCCTPQPFIGAHEDQENPVLMHGCGLRFCHRCALEFDLVYQNNLHDMATALDKETKPKDTEDQDEEEMNGAEADDQGTVRADVGLLMVDGLLMSCVEEGASE</sequence>
<name>A0ABR3RMC2_9PLEO</name>
<dbReference type="PROSITE" id="PS50048">
    <property type="entry name" value="ZN2_CY6_FUNGAL_2"/>
    <property type="match status" value="1"/>
</dbReference>
<dbReference type="InterPro" id="IPR001138">
    <property type="entry name" value="Zn2Cys6_DnaBD"/>
</dbReference>
<dbReference type="InterPro" id="IPR036864">
    <property type="entry name" value="Zn2-C6_fun-type_DNA-bd_sf"/>
</dbReference>
<feature type="region of interest" description="Disordered" evidence="2">
    <location>
        <begin position="214"/>
        <end position="237"/>
    </location>
</feature>
<dbReference type="Proteomes" id="UP001521785">
    <property type="component" value="Unassembled WGS sequence"/>
</dbReference>
<dbReference type="Gene3D" id="4.10.240.10">
    <property type="entry name" value="Zn(2)-C6 fungal-type DNA-binding domain"/>
    <property type="match status" value="1"/>
</dbReference>
<feature type="compositionally biased region" description="Acidic residues" evidence="2">
    <location>
        <begin position="474"/>
        <end position="492"/>
    </location>
</feature>
<dbReference type="EMBL" id="JAKJXO020000005">
    <property type="protein sequence ID" value="KAL1605279.1"/>
    <property type="molecule type" value="Genomic_DNA"/>
</dbReference>
<feature type="domain" description="Zn(2)-C6 fungal-type" evidence="3">
    <location>
        <begin position="376"/>
        <end position="410"/>
    </location>
</feature>
<feature type="region of interest" description="Disordered" evidence="2">
    <location>
        <begin position="1"/>
        <end position="125"/>
    </location>
</feature>
<evidence type="ECO:0000313" key="4">
    <source>
        <dbReference type="EMBL" id="KAL1605279.1"/>
    </source>
</evidence>
<evidence type="ECO:0000256" key="2">
    <source>
        <dbReference type="SAM" id="MobiDB-lite"/>
    </source>
</evidence>